<protein>
    <recommendedName>
        <fullName evidence="4">Secreted protein</fullName>
    </recommendedName>
</protein>
<evidence type="ECO:0000256" key="2">
    <source>
        <dbReference type="SAM" id="SignalP"/>
    </source>
</evidence>
<proteinExistence type="predicted"/>
<feature type="region of interest" description="Disordered" evidence="1">
    <location>
        <begin position="33"/>
        <end position="108"/>
    </location>
</feature>
<evidence type="ECO:0000313" key="3">
    <source>
        <dbReference type="EMBL" id="CAE0810210.1"/>
    </source>
</evidence>
<feature type="compositionally biased region" description="Basic residues" evidence="1">
    <location>
        <begin position="43"/>
        <end position="67"/>
    </location>
</feature>
<feature type="chain" id="PRO_5031145369" description="Secreted protein" evidence="2">
    <location>
        <begin position="33"/>
        <end position="108"/>
    </location>
</feature>
<name>A0A7S4FSI4_9EUGL</name>
<evidence type="ECO:0008006" key="4">
    <source>
        <dbReference type="Google" id="ProtNLM"/>
    </source>
</evidence>
<feature type="compositionally biased region" description="Polar residues" evidence="1">
    <location>
        <begin position="98"/>
        <end position="108"/>
    </location>
</feature>
<gene>
    <name evidence="3" type="ORF">EGYM00163_LOCUS21344</name>
</gene>
<sequence length="108" mass="12351">MQYMLHRVPALALQVAWSACMWATGLLPLARTSNPHTSPQQIPHHHNSHHHTSHHHTSHHHTSHHHISQPQPHRLQCCSAQHHTPQPNTSQHHLKLPISQSHISQPET</sequence>
<evidence type="ECO:0000256" key="1">
    <source>
        <dbReference type="SAM" id="MobiDB-lite"/>
    </source>
</evidence>
<accession>A0A7S4FSI4</accession>
<dbReference type="EMBL" id="HBJA01060348">
    <property type="protein sequence ID" value="CAE0810210.1"/>
    <property type="molecule type" value="Transcribed_RNA"/>
</dbReference>
<dbReference type="AlphaFoldDB" id="A0A7S4FSI4"/>
<dbReference type="PROSITE" id="PS51257">
    <property type="entry name" value="PROKAR_LIPOPROTEIN"/>
    <property type="match status" value="1"/>
</dbReference>
<feature type="signal peptide" evidence="2">
    <location>
        <begin position="1"/>
        <end position="32"/>
    </location>
</feature>
<organism evidence="3">
    <name type="scientific">Eutreptiella gymnastica</name>
    <dbReference type="NCBI Taxonomy" id="73025"/>
    <lineage>
        <taxon>Eukaryota</taxon>
        <taxon>Discoba</taxon>
        <taxon>Euglenozoa</taxon>
        <taxon>Euglenida</taxon>
        <taxon>Spirocuta</taxon>
        <taxon>Euglenophyceae</taxon>
        <taxon>Eutreptiales</taxon>
        <taxon>Eutreptiaceae</taxon>
        <taxon>Eutreptiella</taxon>
    </lineage>
</organism>
<reference evidence="3" key="1">
    <citation type="submission" date="2021-01" db="EMBL/GenBank/DDBJ databases">
        <authorList>
            <person name="Corre E."/>
            <person name="Pelletier E."/>
            <person name="Niang G."/>
            <person name="Scheremetjew M."/>
            <person name="Finn R."/>
            <person name="Kale V."/>
            <person name="Holt S."/>
            <person name="Cochrane G."/>
            <person name="Meng A."/>
            <person name="Brown T."/>
            <person name="Cohen L."/>
        </authorList>
    </citation>
    <scope>NUCLEOTIDE SEQUENCE</scope>
    <source>
        <strain evidence="3">CCMP1594</strain>
    </source>
</reference>
<keyword evidence="2" id="KW-0732">Signal</keyword>
<feature type="compositionally biased region" description="Polar residues" evidence="1">
    <location>
        <begin position="78"/>
        <end position="91"/>
    </location>
</feature>